<keyword evidence="6 8" id="KW-1133">Transmembrane helix</keyword>
<keyword evidence="7 8" id="KW-0472">Membrane</keyword>
<evidence type="ECO:0000256" key="5">
    <source>
        <dbReference type="ARBA" id="ARBA00022692"/>
    </source>
</evidence>
<keyword evidence="4" id="KW-1003">Cell membrane</keyword>
<keyword evidence="10" id="KW-1185">Reference proteome</keyword>
<sequence length="90" mass="9084">MNELLLGAAGVIVLTVAVGLARILRGPDDVDRLMAVQLLGTGGIAALLLTAYATQVPGVDDVALGLALLAAFATMAFLNHLDAEEGGSEP</sequence>
<comment type="subcellular location">
    <subcellularLocation>
        <location evidence="1">Cell membrane</location>
        <topology evidence="1">Multi-pass membrane protein</topology>
    </subcellularLocation>
</comment>
<evidence type="ECO:0000313" key="10">
    <source>
        <dbReference type="Proteomes" id="UP001139104"/>
    </source>
</evidence>
<dbReference type="Pfam" id="PF04066">
    <property type="entry name" value="MrpF_PhaF"/>
    <property type="match status" value="1"/>
</dbReference>
<evidence type="ECO:0000256" key="8">
    <source>
        <dbReference type="SAM" id="Phobius"/>
    </source>
</evidence>
<gene>
    <name evidence="9" type="ORF">K2U94_11465</name>
</gene>
<comment type="similarity">
    <text evidence="2">Belongs to the CPA3 antiporters (TC 2.A.63) subunit F family.</text>
</comment>
<evidence type="ECO:0000256" key="3">
    <source>
        <dbReference type="ARBA" id="ARBA00022448"/>
    </source>
</evidence>
<proteinExistence type="inferred from homology"/>
<feature type="transmembrane region" description="Helical" evidence="8">
    <location>
        <begin position="62"/>
        <end position="81"/>
    </location>
</feature>
<comment type="caution">
    <text evidence="9">The sequence shown here is derived from an EMBL/GenBank/DDBJ whole genome shotgun (WGS) entry which is preliminary data.</text>
</comment>
<name>A0ABS9Z9S3_9HYPH</name>
<evidence type="ECO:0000313" key="9">
    <source>
        <dbReference type="EMBL" id="MCI4683377.1"/>
    </source>
</evidence>
<keyword evidence="5 8" id="KW-0812">Transmembrane</keyword>
<dbReference type="PANTHER" id="PTHR34702">
    <property type="entry name" value="NA(+)/H(+) ANTIPORTER SUBUNIT F1"/>
    <property type="match status" value="1"/>
</dbReference>
<evidence type="ECO:0000256" key="6">
    <source>
        <dbReference type="ARBA" id="ARBA00022989"/>
    </source>
</evidence>
<accession>A0ABS9Z9S3</accession>
<reference evidence="9" key="1">
    <citation type="journal article" date="2022" name="ISME J.">
        <title>Identification of active gaseous-alkane degraders at natural gas seeps.</title>
        <authorList>
            <person name="Farhan Ul Haque M."/>
            <person name="Hernandez M."/>
            <person name="Crombie A.T."/>
            <person name="Murrell J.C."/>
        </authorList>
    </citation>
    <scope>NUCLEOTIDE SEQUENCE</scope>
    <source>
        <strain evidence="9">PC2</strain>
    </source>
</reference>
<feature type="transmembrane region" description="Helical" evidence="8">
    <location>
        <begin position="6"/>
        <end position="24"/>
    </location>
</feature>
<keyword evidence="3" id="KW-0813">Transport</keyword>
<dbReference type="Proteomes" id="UP001139104">
    <property type="component" value="Unassembled WGS sequence"/>
</dbReference>
<organism evidence="9 10">
    <name type="scientific">Candidatus Rhodoblastus alkanivorans</name>
    <dbReference type="NCBI Taxonomy" id="2954117"/>
    <lineage>
        <taxon>Bacteria</taxon>
        <taxon>Pseudomonadati</taxon>
        <taxon>Pseudomonadota</taxon>
        <taxon>Alphaproteobacteria</taxon>
        <taxon>Hyphomicrobiales</taxon>
        <taxon>Rhodoblastaceae</taxon>
        <taxon>Rhodoblastus</taxon>
    </lineage>
</organism>
<dbReference type="EMBL" id="JAIVFP010000001">
    <property type="protein sequence ID" value="MCI4683377.1"/>
    <property type="molecule type" value="Genomic_DNA"/>
</dbReference>
<evidence type="ECO:0000256" key="7">
    <source>
        <dbReference type="ARBA" id="ARBA00023136"/>
    </source>
</evidence>
<evidence type="ECO:0000256" key="2">
    <source>
        <dbReference type="ARBA" id="ARBA00009212"/>
    </source>
</evidence>
<evidence type="ECO:0000256" key="4">
    <source>
        <dbReference type="ARBA" id="ARBA00022475"/>
    </source>
</evidence>
<dbReference type="RefSeq" id="WP_243067334.1">
    <property type="nucleotide sequence ID" value="NZ_JAIVFK010000038.1"/>
</dbReference>
<dbReference type="InterPro" id="IPR007208">
    <property type="entry name" value="MrpF/PhaF-like"/>
</dbReference>
<feature type="transmembrane region" description="Helical" evidence="8">
    <location>
        <begin position="36"/>
        <end position="56"/>
    </location>
</feature>
<dbReference type="PANTHER" id="PTHR34702:SF1">
    <property type="entry name" value="NA(+)_H(+) ANTIPORTER SUBUNIT F"/>
    <property type="match status" value="1"/>
</dbReference>
<protein>
    <submittedName>
        <fullName evidence="9">Multiple resistance and pH regulation protein F</fullName>
    </submittedName>
</protein>
<evidence type="ECO:0000256" key="1">
    <source>
        <dbReference type="ARBA" id="ARBA00004651"/>
    </source>
</evidence>